<sequence length="117" mass="12501">ELGKEYQVALMLQGNKGSVYVDGTLLGSSDALPTPEARIFEISYFYFGDEEVGNDRGGSVTVTNVFLYNRPLSATELNKVDGNGGNPNKGDSSMRADGAWVLLLLLLLGLWGIAALS</sequence>
<dbReference type="Proteomes" id="UP000284403">
    <property type="component" value="Unassembled WGS sequence"/>
</dbReference>
<reference evidence="3 4" key="1">
    <citation type="journal article" date="2018" name="BMC Genomics">
        <title>Genomic comparison of Trypanosoma conorhini and Trypanosoma rangeli to Trypanosoma cruzi strains of high and low virulence.</title>
        <authorList>
            <person name="Bradwell K.R."/>
            <person name="Koparde V.N."/>
            <person name="Matveyev A.V."/>
            <person name="Serrano M.G."/>
            <person name="Alves J.M."/>
            <person name="Parikh H."/>
            <person name="Huang B."/>
            <person name="Lee V."/>
            <person name="Espinosa-Alvarez O."/>
            <person name="Ortiz P.A."/>
            <person name="Costa-Martins A.G."/>
            <person name="Teixeira M.M."/>
            <person name="Buck G.A."/>
        </authorList>
    </citation>
    <scope>NUCLEOTIDE SEQUENCE [LARGE SCALE GENOMIC DNA]</scope>
    <source>
        <strain evidence="3 4">025E</strain>
    </source>
</reference>
<evidence type="ECO:0000259" key="2">
    <source>
        <dbReference type="Pfam" id="PF22925"/>
    </source>
</evidence>
<dbReference type="RefSeq" id="XP_029222926.1">
    <property type="nucleotide sequence ID" value="XM_029376965.1"/>
</dbReference>
<dbReference type="GO" id="GO:0004308">
    <property type="term" value="F:exo-alpha-sialidase activity"/>
    <property type="evidence" value="ECO:0007669"/>
    <property type="project" value="InterPro"/>
</dbReference>
<keyword evidence="4" id="KW-1185">Reference proteome</keyword>
<comment type="caution">
    <text evidence="3">The sequence shown here is derived from an EMBL/GenBank/DDBJ whole genome shotgun (WGS) entry which is preliminary data.</text>
</comment>
<dbReference type="InterPro" id="IPR013320">
    <property type="entry name" value="ConA-like_dom_sf"/>
</dbReference>
<keyword evidence="1" id="KW-0812">Transmembrane</keyword>
<dbReference type="OrthoDB" id="251593at2759"/>
<feature type="domain" description="Trans-sialidase C-terminal" evidence="2">
    <location>
        <begin position="1"/>
        <end position="74"/>
    </location>
</feature>
<organism evidence="3 4">
    <name type="scientific">Trypanosoma conorhini</name>
    <dbReference type="NCBI Taxonomy" id="83891"/>
    <lineage>
        <taxon>Eukaryota</taxon>
        <taxon>Discoba</taxon>
        <taxon>Euglenozoa</taxon>
        <taxon>Kinetoplastea</taxon>
        <taxon>Metakinetoplastina</taxon>
        <taxon>Trypanosomatida</taxon>
        <taxon>Trypanosomatidae</taxon>
        <taxon>Trypanosoma</taxon>
    </lineage>
</organism>
<dbReference type="InterPro" id="IPR055239">
    <property type="entry name" value="TS_C"/>
</dbReference>
<protein>
    <submittedName>
        <fullName evidence="3">Group II trans-sialidase superfamily</fullName>
    </submittedName>
</protein>
<dbReference type="Gene3D" id="2.60.120.200">
    <property type="match status" value="1"/>
</dbReference>
<dbReference type="SUPFAM" id="SSF49899">
    <property type="entry name" value="Concanavalin A-like lectins/glucanases"/>
    <property type="match status" value="1"/>
</dbReference>
<dbReference type="Pfam" id="PF11052">
    <property type="entry name" value="Tr-sialidase_C"/>
    <property type="match status" value="1"/>
</dbReference>
<gene>
    <name evidence="3" type="ORF">Tco025E_10180</name>
</gene>
<dbReference type="PRINTS" id="PR01803">
    <property type="entry name" value="TCSIALIDASE"/>
</dbReference>
<dbReference type="AlphaFoldDB" id="A0A3R7K6Y2"/>
<keyword evidence="1" id="KW-1133">Transmembrane helix</keyword>
<feature type="transmembrane region" description="Helical" evidence="1">
    <location>
        <begin position="98"/>
        <end position="116"/>
    </location>
</feature>
<name>A0A3R7K6Y2_9TRYP</name>
<dbReference type="Pfam" id="PF22925">
    <property type="entry name" value="TS_C"/>
    <property type="match status" value="1"/>
</dbReference>
<proteinExistence type="predicted"/>
<dbReference type="InterPro" id="IPR021287">
    <property type="entry name" value="Trans-sialidase_CS"/>
</dbReference>
<evidence type="ECO:0000313" key="3">
    <source>
        <dbReference type="EMBL" id="RNE95101.1"/>
    </source>
</evidence>
<evidence type="ECO:0000313" key="4">
    <source>
        <dbReference type="Proteomes" id="UP000284403"/>
    </source>
</evidence>
<dbReference type="GeneID" id="40323791"/>
<dbReference type="EMBL" id="MKKU01001525">
    <property type="protein sequence ID" value="RNE95101.1"/>
    <property type="molecule type" value="Genomic_DNA"/>
</dbReference>
<keyword evidence="1" id="KW-0472">Membrane</keyword>
<dbReference type="InterPro" id="IPR008377">
    <property type="entry name" value="Sialidase_trypan"/>
</dbReference>
<accession>A0A3R7K6Y2</accession>
<feature type="non-terminal residue" evidence="3">
    <location>
        <position position="1"/>
    </location>
</feature>
<evidence type="ECO:0000256" key="1">
    <source>
        <dbReference type="SAM" id="Phobius"/>
    </source>
</evidence>